<keyword evidence="5" id="KW-1185">Reference proteome</keyword>
<accession>A0A3A3Z5S3</accession>
<dbReference type="AlphaFoldDB" id="A0A3A3Z5S3"/>
<feature type="chain" id="PRO_5017294389" description="Peptidase S55 domain-containing protein" evidence="2">
    <location>
        <begin position="41"/>
        <end position="850"/>
    </location>
</feature>
<dbReference type="SUPFAM" id="SSF69318">
    <property type="entry name" value="Integrin alpha N-terminal domain"/>
    <property type="match status" value="1"/>
</dbReference>
<feature type="signal peptide" evidence="2">
    <location>
        <begin position="1"/>
        <end position="40"/>
    </location>
</feature>
<comment type="caution">
    <text evidence="4">The sequence shown here is derived from an EMBL/GenBank/DDBJ whole genome shotgun (WGS) entry which is preliminary data.</text>
</comment>
<dbReference type="InterPro" id="IPR028994">
    <property type="entry name" value="Integrin_alpha_N"/>
</dbReference>
<gene>
    <name evidence="4" type="ORF">D5H78_10265</name>
</gene>
<evidence type="ECO:0000313" key="4">
    <source>
        <dbReference type="EMBL" id="RJK95964.1"/>
    </source>
</evidence>
<dbReference type="PROSITE" id="PS51494">
    <property type="entry name" value="SPOIVB"/>
    <property type="match status" value="1"/>
</dbReference>
<reference evidence="4 5" key="1">
    <citation type="submission" date="2018-09" db="EMBL/GenBank/DDBJ databases">
        <title>YIM 75000 draft genome.</title>
        <authorList>
            <person name="Tang S."/>
            <person name="Feng Y."/>
        </authorList>
    </citation>
    <scope>NUCLEOTIDE SEQUENCE [LARGE SCALE GENOMIC DNA]</scope>
    <source>
        <strain evidence="4 5">YIM 75000</strain>
    </source>
</reference>
<dbReference type="EMBL" id="QZEZ01000004">
    <property type="protein sequence ID" value="RJK95964.1"/>
    <property type="molecule type" value="Genomic_DNA"/>
</dbReference>
<evidence type="ECO:0000256" key="2">
    <source>
        <dbReference type="SAM" id="SignalP"/>
    </source>
</evidence>
<dbReference type="RefSeq" id="WP_119950390.1">
    <property type="nucleotide sequence ID" value="NZ_QZEZ01000004.1"/>
</dbReference>
<evidence type="ECO:0000259" key="3">
    <source>
        <dbReference type="PROSITE" id="PS51494"/>
    </source>
</evidence>
<dbReference type="OrthoDB" id="9765242at2"/>
<feature type="region of interest" description="Disordered" evidence="1">
    <location>
        <begin position="342"/>
        <end position="362"/>
    </location>
</feature>
<dbReference type="Proteomes" id="UP000265614">
    <property type="component" value="Unassembled WGS sequence"/>
</dbReference>
<proteinExistence type="predicted"/>
<organism evidence="4 5">
    <name type="scientific">Vallicoccus soli</name>
    <dbReference type="NCBI Taxonomy" id="2339232"/>
    <lineage>
        <taxon>Bacteria</taxon>
        <taxon>Bacillati</taxon>
        <taxon>Actinomycetota</taxon>
        <taxon>Actinomycetes</taxon>
        <taxon>Motilibacterales</taxon>
        <taxon>Vallicoccaceae</taxon>
        <taxon>Vallicoccus</taxon>
    </lineage>
</organism>
<name>A0A3A3Z5S3_9ACTN</name>
<protein>
    <recommendedName>
        <fullName evidence="3">Peptidase S55 domain-containing protein</fullName>
    </recommendedName>
</protein>
<evidence type="ECO:0000313" key="5">
    <source>
        <dbReference type="Proteomes" id="UP000265614"/>
    </source>
</evidence>
<feature type="domain" description="Peptidase S55" evidence="3">
    <location>
        <begin position="1"/>
        <end position="171"/>
    </location>
</feature>
<evidence type="ECO:0000256" key="1">
    <source>
        <dbReference type="SAM" id="MobiDB-lite"/>
    </source>
</evidence>
<dbReference type="InterPro" id="IPR008763">
    <property type="entry name" value="Peptidase_S55"/>
</dbReference>
<sequence length="850" mass="85791">MQARGAGTTGSRTRRALGAGVSAVLGLCLAPAALAAPAHAAPPPGVTGTPECPEAYPAADLTAGQVLTGRTVSRGTAPEDFTATVIGVLRDGIGPGVDMVLVDVDAPAVTRAGGIWSGMSGSPLYADDGRLVGAVSYGLAAGPSPIAGVTPAAAMQALLAAPAARSAVGAVRLPQAVQQRVVASGGATRGQAAGGLRALPVPLAVSGVSSARLAAQPDRLAERVPGARPYLAGTSGATATGGAETVVPGGNVAFALSNGQFSAAAVGTVTAVCGAEVLGFGHPFGWSGATTQAMRSAEALYVQPDSLGAPFKVANLGPVVGTGTQDRLAGVRGTLGPLPATVPLRTSLRPSEGGPVRTGTTEVVSPSFLPTAAFYHVVGALDATADRLGGGVVETTTTVRGHRPDGRSWTLRRSDLHASTEGSAGEAPVETAFGVASSLEQLIGNEFERVTVDEVSVEGTTSEEYRDLTVVGVKVRAASGRWVAAGDGPVRLVAGTRAQVQVLLRPYRSTATVTVPLSVVVPAGSAGSAGEMWVGGGDAGYGFAGSLLVDDLGYWAGDEPEGPEGFDEVLAAVQDAPSGDSVVAELALLPDVECDDEECYVDDEDEVEPVLTSGTARTGAVTWGGRSIDVEVVAPRAARAAVVSGGLWSLRSGLASGPSTVVALGRASDRPLLGDWDGDGTRTPGLFRDGAWHLRDAVGGRQRAAFGFGGAGDVPVVGDWDGDGADEVGVYRSGTWLLRDEASAGPATVRLAWGDGSMRPVVGDWDGDGRDEPGLFHDGTWRLRSDASPTGTTTRVRYGARGDAPVAGDWDRDGADGVGVVRAGTWHLRGSGGRTLRFAYGRPGARPLVG</sequence>
<keyword evidence="2" id="KW-0732">Signal</keyword>